<evidence type="ECO:0000313" key="2">
    <source>
        <dbReference type="EMBL" id="TFJ95533.1"/>
    </source>
</evidence>
<dbReference type="Proteomes" id="UP000297703">
    <property type="component" value="Unassembled WGS sequence"/>
</dbReference>
<reference evidence="2 3" key="2">
    <citation type="submission" date="2019-04" db="EMBL/GenBank/DDBJ databases">
        <title>The genome sequence of big-headed turtle.</title>
        <authorList>
            <person name="Gong S."/>
        </authorList>
    </citation>
    <scope>NUCLEOTIDE SEQUENCE [LARGE SCALE GENOMIC DNA]</scope>
    <source>
        <strain evidence="2">DO16091913</strain>
        <tissue evidence="2">Muscle</tissue>
    </source>
</reference>
<feature type="compositionally biased region" description="Basic residues" evidence="1">
    <location>
        <begin position="369"/>
        <end position="387"/>
    </location>
</feature>
<dbReference type="STRING" id="55544.A0A4D9DKV4"/>
<organism evidence="2 3">
    <name type="scientific">Platysternon megacephalum</name>
    <name type="common">big-headed turtle</name>
    <dbReference type="NCBI Taxonomy" id="55544"/>
    <lineage>
        <taxon>Eukaryota</taxon>
        <taxon>Metazoa</taxon>
        <taxon>Chordata</taxon>
        <taxon>Craniata</taxon>
        <taxon>Vertebrata</taxon>
        <taxon>Euteleostomi</taxon>
        <taxon>Archelosauria</taxon>
        <taxon>Testudinata</taxon>
        <taxon>Testudines</taxon>
        <taxon>Cryptodira</taxon>
        <taxon>Durocryptodira</taxon>
        <taxon>Testudinoidea</taxon>
        <taxon>Platysternidae</taxon>
        <taxon>Platysternon</taxon>
    </lineage>
</organism>
<feature type="region of interest" description="Disordered" evidence="1">
    <location>
        <begin position="368"/>
        <end position="387"/>
    </location>
</feature>
<keyword evidence="3" id="KW-1185">Reference proteome</keyword>
<evidence type="ECO:0000256" key="1">
    <source>
        <dbReference type="SAM" id="MobiDB-lite"/>
    </source>
</evidence>
<gene>
    <name evidence="2" type="ORF">DR999_PMT22877</name>
</gene>
<protein>
    <submittedName>
        <fullName evidence="2">Uncharacterized protein</fullName>
    </submittedName>
</protein>
<proteinExistence type="predicted"/>
<reference evidence="2 3" key="1">
    <citation type="submission" date="2019-04" db="EMBL/GenBank/DDBJ databases">
        <title>Draft genome of the big-headed turtle Platysternon megacephalum.</title>
        <authorList>
            <person name="Gong S."/>
        </authorList>
    </citation>
    <scope>NUCLEOTIDE SEQUENCE [LARGE SCALE GENOMIC DNA]</scope>
    <source>
        <strain evidence="2">DO16091913</strain>
        <tissue evidence="2">Muscle</tissue>
    </source>
</reference>
<dbReference type="EMBL" id="QXTE01005264">
    <property type="protein sequence ID" value="TFJ95533.1"/>
    <property type="molecule type" value="Genomic_DNA"/>
</dbReference>
<name>A0A4D9DKV4_9SAUR</name>
<evidence type="ECO:0000313" key="3">
    <source>
        <dbReference type="Proteomes" id="UP000297703"/>
    </source>
</evidence>
<accession>A0A4D9DKV4</accession>
<comment type="caution">
    <text evidence="2">The sequence shown here is derived from an EMBL/GenBank/DDBJ whole genome shotgun (WGS) entry which is preliminary data.</text>
</comment>
<dbReference type="AlphaFoldDB" id="A0A4D9DKV4"/>
<dbReference type="OrthoDB" id="10272719at2759"/>
<sequence length="387" mass="46526">MIDPNRIMKLMDDLARTRREFRAAGHFGSQEAALREKLRRAFPRILQGFLTKLIQCHRMCQLPPSHFEKKIQKTSQDKTKLFYIGCNREISHYLWEAEPQSKRWLEIKMKYRKACTYYCHAGEWDETCTVERLIRQYCGINPQCLNVKRTRANHSGIIFLLIYKLNRYRGKPCSHFPPVALSEREENVWVLEREIIFRICQMEDKNELVQFLKTDFFQVMGKYPHYLEQCRAMTEFHSSLFLQNVEKILCELKRSEGFLVGILDAELISLRPYLWEIGSAKCELEAYKKVHIYFTKVDGTIDVRRFLEKKWWDPHCLNNRTRWYQGERVPIGSFLYLVKFYIGRPPLMEVCSHCKHRKLQKEPYVLGQRKGHRRTNMEKKKHQRKYL</sequence>